<keyword evidence="4 9" id="KW-0378">Hydrolase</keyword>
<dbReference type="Proteomes" id="UP000065734">
    <property type="component" value="Chromosome I"/>
</dbReference>
<evidence type="ECO:0000256" key="7">
    <source>
        <dbReference type="ARBA" id="ARBA00023049"/>
    </source>
</evidence>
<evidence type="ECO:0000256" key="4">
    <source>
        <dbReference type="ARBA" id="ARBA00022801"/>
    </source>
</evidence>
<evidence type="ECO:0000313" key="10">
    <source>
        <dbReference type="Proteomes" id="UP000065734"/>
    </source>
</evidence>
<keyword evidence="8" id="KW-0961">Cell wall biogenesis/degradation</keyword>
<dbReference type="AlphaFoldDB" id="A0A0P0IQW4"/>
<dbReference type="GO" id="GO:0071555">
    <property type="term" value="P:cell wall organization"/>
    <property type="evidence" value="ECO:0007669"/>
    <property type="project" value="UniProtKB-KW"/>
</dbReference>
<dbReference type="Gene3D" id="3.30.1380.10">
    <property type="match status" value="1"/>
</dbReference>
<dbReference type="EMBL" id="LN907867">
    <property type="protein sequence ID" value="CUU43946.1"/>
    <property type="molecule type" value="Genomic_DNA"/>
</dbReference>
<dbReference type="GO" id="GO:0160237">
    <property type="term" value="F:D-Ala-D-Ala dipeptidase activity"/>
    <property type="evidence" value="ECO:0007669"/>
    <property type="project" value="UniProtKB-EC"/>
</dbReference>
<keyword evidence="5" id="KW-0862">Zinc</keyword>
<keyword evidence="6 9" id="KW-0224">Dipeptidase</keyword>
<evidence type="ECO:0000256" key="8">
    <source>
        <dbReference type="ARBA" id="ARBA00023316"/>
    </source>
</evidence>
<evidence type="ECO:0000256" key="6">
    <source>
        <dbReference type="ARBA" id="ARBA00022997"/>
    </source>
</evidence>
<dbReference type="InterPro" id="IPR009045">
    <property type="entry name" value="Zn_M74/Hedgehog-like"/>
</dbReference>
<dbReference type="EC" id="3.4.13.22" evidence="9"/>
<dbReference type="GO" id="GO:0046872">
    <property type="term" value="F:metal ion binding"/>
    <property type="evidence" value="ECO:0007669"/>
    <property type="project" value="UniProtKB-KW"/>
</dbReference>
<gene>
    <name evidence="9" type="primary">vanX</name>
    <name evidence="9" type="ORF">BVIRIDIS_29740</name>
</gene>
<evidence type="ECO:0000256" key="3">
    <source>
        <dbReference type="ARBA" id="ARBA00022723"/>
    </source>
</evidence>
<evidence type="ECO:0000256" key="1">
    <source>
        <dbReference type="ARBA" id="ARBA00001362"/>
    </source>
</evidence>
<dbReference type="STRING" id="1079.BVIR_208"/>
<dbReference type="KEGG" id="bvr:BVIR_208"/>
<proteinExistence type="predicted"/>
<keyword evidence="10" id="KW-1185">Reference proteome</keyword>
<dbReference type="Pfam" id="PF01427">
    <property type="entry name" value="Peptidase_M15"/>
    <property type="match status" value="1"/>
</dbReference>
<keyword evidence="7" id="KW-0482">Metalloprotease</keyword>
<dbReference type="GO" id="GO:0008237">
    <property type="term" value="F:metallopeptidase activity"/>
    <property type="evidence" value="ECO:0007669"/>
    <property type="project" value="UniProtKB-KW"/>
</dbReference>
<protein>
    <submittedName>
        <fullName evidence="9">D-alanyl-D-alanine dipeptidase</fullName>
        <ecNumber evidence="9">3.4.13.22</ecNumber>
    </submittedName>
</protein>
<evidence type="ECO:0000256" key="5">
    <source>
        <dbReference type="ARBA" id="ARBA00022833"/>
    </source>
</evidence>
<sequence>MAIVSPVWLKSHPDASRPVPKVGRGAMVRARQVPFDGTDGRSREPLVEARAFGLVGECYYAIRDGRNPPYGGPIEGAIPDLLVRQGVAEALIRVERALAPHGLALWLHDGWRPLLTQRGLWTFYERKVRRDNPSWPDVQIAHEVATFIADPRGFDLNDPGSWPPHLTGGAVDLVLRLRETDTLLDFGAGFDHAGERSETDFFEREFDAGRVRADDPRLLARRILTHAMAAEGFTNYAEEYWHFDLGTKLWAAVVGNGARAFYRPVLAP</sequence>
<dbReference type="InterPro" id="IPR000755">
    <property type="entry name" value="A_A_dipeptidase"/>
</dbReference>
<evidence type="ECO:0000256" key="2">
    <source>
        <dbReference type="ARBA" id="ARBA00022670"/>
    </source>
</evidence>
<name>A0A0P0IQW4_BLAVI</name>
<reference evidence="10" key="1">
    <citation type="journal article" date="2016" name="Genome Announc.">
        <title>Revised genome sequence of the purple photosynthetic bacterium Blastochloris viridis.</title>
        <authorList>
            <person name="Liu L.N."/>
            <person name="Faulkner M."/>
            <person name="Liu X."/>
            <person name="Huang F."/>
            <person name="Darby A.C."/>
            <person name="Hall N."/>
        </authorList>
    </citation>
    <scope>NUCLEOTIDE SEQUENCE [LARGE SCALE GENOMIC DNA]</scope>
    <source>
        <strain evidence="10">ATCC 19567 / DSM 133 / F</strain>
    </source>
</reference>
<accession>A0A0P0IQW4</accession>
<keyword evidence="3" id="KW-0479">Metal-binding</keyword>
<organism evidence="9 10">
    <name type="scientific">Blastochloris viridis</name>
    <name type="common">Rhodopseudomonas viridis</name>
    <dbReference type="NCBI Taxonomy" id="1079"/>
    <lineage>
        <taxon>Bacteria</taxon>
        <taxon>Pseudomonadati</taxon>
        <taxon>Pseudomonadota</taxon>
        <taxon>Alphaproteobacteria</taxon>
        <taxon>Hyphomicrobiales</taxon>
        <taxon>Blastochloridaceae</taxon>
        <taxon>Blastochloris</taxon>
    </lineage>
</organism>
<dbReference type="SUPFAM" id="SSF55166">
    <property type="entry name" value="Hedgehog/DD-peptidase"/>
    <property type="match status" value="1"/>
</dbReference>
<dbReference type="GO" id="GO:0006508">
    <property type="term" value="P:proteolysis"/>
    <property type="evidence" value="ECO:0007669"/>
    <property type="project" value="UniProtKB-KW"/>
</dbReference>
<dbReference type="PANTHER" id="PTHR43126">
    <property type="entry name" value="D-ALANYL-D-ALANINE DIPEPTIDASE"/>
    <property type="match status" value="1"/>
</dbReference>
<evidence type="ECO:0000313" key="9">
    <source>
        <dbReference type="EMBL" id="CUU43946.1"/>
    </source>
</evidence>
<keyword evidence="2" id="KW-0645">Protease</keyword>
<comment type="catalytic activity">
    <reaction evidence="1">
        <text>D-alanyl-D-alanine + H2O = 2 D-alanine</text>
        <dbReference type="Rhea" id="RHEA:20661"/>
        <dbReference type="ChEBI" id="CHEBI:15377"/>
        <dbReference type="ChEBI" id="CHEBI:57416"/>
        <dbReference type="ChEBI" id="CHEBI:57822"/>
        <dbReference type="EC" id="3.4.13.22"/>
    </reaction>
</comment>